<sequence>MNKKKDMAAHQNTETTAPKKLKKLKVEVDVARELSDEDLQHVMGGSATETCTLSCYTVCYPIYCNHNQAPLRRPIGAGRR</sequence>
<evidence type="ECO:0000256" key="1">
    <source>
        <dbReference type="SAM" id="MobiDB-lite"/>
    </source>
</evidence>
<organism evidence="2 3">
    <name type="scientific">Nannocystis exedens</name>
    <dbReference type="NCBI Taxonomy" id="54"/>
    <lineage>
        <taxon>Bacteria</taxon>
        <taxon>Pseudomonadati</taxon>
        <taxon>Myxococcota</taxon>
        <taxon>Polyangia</taxon>
        <taxon>Nannocystales</taxon>
        <taxon>Nannocystaceae</taxon>
        <taxon>Nannocystis</taxon>
    </lineage>
</organism>
<keyword evidence="3" id="KW-1185">Reference proteome</keyword>
<feature type="region of interest" description="Disordered" evidence="1">
    <location>
        <begin position="1"/>
        <end position="20"/>
    </location>
</feature>
<evidence type="ECO:0000313" key="2">
    <source>
        <dbReference type="EMBL" id="SFF19570.1"/>
    </source>
</evidence>
<dbReference type="Proteomes" id="UP000199400">
    <property type="component" value="Unassembled WGS sequence"/>
</dbReference>
<dbReference type="AlphaFoldDB" id="A0A1I2GR87"/>
<dbReference type="EMBL" id="FOMX01000034">
    <property type="protein sequence ID" value="SFF19570.1"/>
    <property type="molecule type" value="Genomic_DNA"/>
</dbReference>
<reference evidence="3" key="1">
    <citation type="submission" date="2016-10" db="EMBL/GenBank/DDBJ databases">
        <authorList>
            <person name="Varghese N."/>
            <person name="Submissions S."/>
        </authorList>
    </citation>
    <scope>NUCLEOTIDE SEQUENCE [LARGE SCALE GENOMIC DNA]</scope>
    <source>
        <strain evidence="3">ATCC 25963</strain>
    </source>
</reference>
<dbReference type="RefSeq" id="WP_143141237.1">
    <property type="nucleotide sequence ID" value="NZ_FOMX01000034.1"/>
</dbReference>
<proteinExistence type="predicted"/>
<evidence type="ECO:0000313" key="3">
    <source>
        <dbReference type="Proteomes" id="UP000199400"/>
    </source>
</evidence>
<name>A0A1I2GR87_9BACT</name>
<protein>
    <submittedName>
        <fullName evidence="2">Bacteriocin-type signal sequence-containing protein</fullName>
    </submittedName>
</protein>
<accession>A0A1I2GR87</accession>
<gene>
    <name evidence="2" type="ORF">SAMN02745121_07441</name>
</gene>